<dbReference type="InterPro" id="IPR004367">
    <property type="entry name" value="Cyclin_C-dom"/>
</dbReference>
<keyword evidence="14" id="KW-1185">Reference proteome</keyword>
<dbReference type="GO" id="GO:0051301">
    <property type="term" value="P:cell division"/>
    <property type="evidence" value="ECO:0007669"/>
    <property type="project" value="UniProtKB-KW"/>
</dbReference>
<dbReference type="PROSITE" id="PS00292">
    <property type="entry name" value="CYCLINS"/>
    <property type="match status" value="1"/>
</dbReference>
<feature type="domain" description="Cyclin-like" evidence="11">
    <location>
        <begin position="267"/>
        <end position="351"/>
    </location>
</feature>
<dbReference type="Pfam" id="PF00134">
    <property type="entry name" value="Cyclin_N"/>
    <property type="match status" value="1"/>
</dbReference>
<dbReference type="InterPro" id="IPR036915">
    <property type="entry name" value="Cyclin-like_sf"/>
</dbReference>
<dbReference type="FunFam" id="1.10.472.10:FF:000032">
    <property type="entry name" value="G2/mitotic-specific cyclin-1"/>
    <property type="match status" value="1"/>
</dbReference>
<evidence type="ECO:0000256" key="7">
    <source>
        <dbReference type="ARBA" id="ARBA00023306"/>
    </source>
</evidence>
<keyword evidence="10" id="KW-0812">Transmembrane</keyword>
<feature type="domain" description="Cyclin C-terminal" evidence="12">
    <location>
        <begin position="360"/>
        <end position="477"/>
    </location>
</feature>
<evidence type="ECO:0000313" key="13">
    <source>
        <dbReference type="EMBL" id="RZC14292.1"/>
    </source>
</evidence>
<dbReference type="PANTHER" id="PTHR10177">
    <property type="entry name" value="CYCLINS"/>
    <property type="match status" value="1"/>
</dbReference>
<feature type="domain" description="Cyclin-like" evidence="11">
    <location>
        <begin position="364"/>
        <end position="446"/>
    </location>
</feature>
<keyword evidence="6 9" id="KW-0195">Cyclin</keyword>
<evidence type="ECO:0000256" key="4">
    <source>
        <dbReference type="ARBA" id="ARBA00022618"/>
    </source>
</evidence>
<gene>
    <name evidence="13" type="ORF">D0Y65_008332</name>
</gene>
<evidence type="ECO:0000256" key="6">
    <source>
        <dbReference type="ARBA" id="ARBA00023127"/>
    </source>
</evidence>
<dbReference type="GO" id="GO:0010332">
    <property type="term" value="P:response to gamma radiation"/>
    <property type="evidence" value="ECO:0007669"/>
    <property type="project" value="UniProtKB-ARBA"/>
</dbReference>
<keyword evidence="4" id="KW-0132">Cell division</keyword>
<comment type="similarity">
    <text evidence="2">Belongs to the cyclin family. Cyclin AB subfamily.</text>
</comment>
<evidence type="ECO:0000256" key="8">
    <source>
        <dbReference type="ARBA" id="ARBA00032263"/>
    </source>
</evidence>
<evidence type="ECO:0000256" key="3">
    <source>
        <dbReference type="ARBA" id="ARBA00011177"/>
    </source>
</evidence>
<evidence type="ECO:0000259" key="12">
    <source>
        <dbReference type="SMART" id="SM01332"/>
    </source>
</evidence>
<keyword evidence="10" id="KW-1133">Transmembrane helix</keyword>
<organism evidence="13 14">
    <name type="scientific">Glycine soja</name>
    <name type="common">Wild soybean</name>
    <dbReference type="NCBI Taxonomy" id="3848"/>
    <lineage>
        <taxon>Eukaryota</taxon>
        <taxon>Viridiplantae</taxon>
        <taxon>Streptophyta</taxon>
        <taxon>Embryophyta</taxon>
        <taxon>Tracheophyta</taxon>
        <taxon>Spermatophyta</taxon>
        <taxon>Magnoliopsida</taxon>
        <taxon>eudicotyledons</taxon>
        <taxon>Gunneridae</taxon>
        <taxon>Pentapetalae</taxon>
        <taxon>rosids</taxon>
        <taxon>fabids</taxon>
        <taxon>Fabales</taxon>
        <taxon>Fabaceae</taxon>
        <taxon>Papilionoideae</taxon>
        <taxon>50 kb inversion clade</taxon>
        <taxon>NPAAA clade</taxon>
        <taxon>indigoferoid/millettioid clade</taxon>
        <taxon>Phaseoleae</taxon>
        <taxon>Glycine</taxon>
        <taxon>Glycine subgen. Soja</taxon>
    </lineage>
</organism>
<evidence type="ECO:0000256" key="2">
    <source>
        <dbReference type="ARBA" id="ARBA00006955"/>
    </source>
</evidence>
<keyword evidence="10" id="KW-0472">Membrane</keyword>
<protein>
    <recommendedName>
        <fullName evidence="8">B-like cyclin</fullName>
    </recommendedName>
</protein>
<comment type="subunit">
    <text evidence="3">Interacts with the CDC2 protein kinase to form a serine/threonine kinase holoenzyme complex also known as maturation promoting factor (MPF). The cyclin subunit imparts substrate specificity to the complex.</text>
</comment>
<evidence type="ECO:0000256" key="1">
    <source>
        <dbReference type="ARBA" id="ARBA00003222"/>
    </source>
</evidence>
<evidence type="ECO:0000256" key="10">
    <source>
        <dbReference type="SAM" id="Phobius"/>
    </source>
</evidence>
<accession>A0A445KTJ0</accession>
<sequence length="483" mass="56069">SQVAPRHHRLKFAFRHSFLFSVLAVLSPPHIQIHFNSSFFFFFLLLPPIRIRHIQMEGSKENCVPRIPLIPSSNLQEGPRMKPLLHHRLPLGNISQNVNMPHSQVNKLDLSRKCTAHTIQHHFPQETKKQNLLAPNPSCKLDCDIVDIDDDDGDGSDDAVPVFVKHTEAMLDEIDKIVSVFNNSIFVFWPNIIMWCAVQEEVEMEDVEEEPVLDIDACDRKDPLAVVEYIDDIYSFYKDIENSSCVSPNYMTSQLDINERMRAILIDWLIEVHYKFELLEETLFLTVNLIDRFLERQAVIRNKLQLVGVTAMLIACKYEEVTVPTVEDFILITDKAYTRNEVLDMEKLMMNILQFKLSMPTPYMFMRRFLKAAHSDKKLELLSFFLVELCLVECKMLKFSPSLLAAAAIYTAQCSLYQFKQWTKTTKWYTDYSEEKLLECSRLMVTFHQKAGSGKLTGVYRKYNTWKYGCAAKIEPALFLLDN</sequence>
<dbReference type="SMART" id="SM00385">
    <property type="entry name" value="CYCLIN"/>
    <property type="match status" value="2"/>
</dbReference>
<name>A0A445KTJ0_GLYSO</name>
<evidence type="ECO:0000256" key="5">
    <source>
        <dbReference type="ARBA" id="ARBA00022776"/>
    </source>
</evidence>
<dbReference type="InterPro" id="IPR006671">
    <property type="entry name" value="Cyclin_N"/>
</dbReference>
<evidence type="ECO:0000256" key="9">
    <source>
        <dbReference type="RuleBase" id="RU000383"/>
    </source>
</evidence>
<feature type="non-terminal residue" evidence="13">
    <location>
        <position position="1"/>
    </location>
</feature>
<dbReference type="SMART" id="SM01332">
    <property type="entry name" value="Cyclin_C"/>
    <property type="match status" value="1"/>
</dbReference>
<comment type="function">
    <text evidence="1">Essential for the control of the cell cycle at the G2/M (mitosis) transition.</text>
</comment>
<dbReference type="InterPro" id="IPR013763">
    <property type="entry name" value="Cyclin-like_dom"/>
</dbReference>
<dbReference type="EMBL" id="QZWG01000004">
    <property type="protein sequence ID" value="RZC14292.1"/>
    <property type="molecule type" value="Genomic_DNA"/>
</dbReference>
<evidence type="ECO:0000313" key="14">
    <source>
        <dbReference type="Proteomes" id="UP000289340"/>
    </source>
</evidence>
<dbReference type="InterPro" id="IPR048258">
    <property type="entry name" value="Cyclins_cyclin-box"/>
</dbReference>
<dbReference type="CDD" id="cd20567">
    <property type="entry name" value="CYCLIN_AtCycB-like_rpt1"/>
    <property type="match status" value="1"/>
</dbReference>
<comment type="caution">
    <text evidence="13">The sequence shown here is derived from an EMBL/GenBank/DDBJ whole genome shotgun (WGS) entry which is preliminary data.</text>
</comment>
<dbReference type="Gene3D" id="1.10.472.10">
    <property type="entry name" value="Cyclin-like"/>
    <property type="match status" value="2"/>
</dbReference>
<feature type="transmembrane region" description="Helical" evidence="10">
    <location>
        <begin position="12"/>
        <end position="27"/>
    </location>
</feature>
<proteinExistence type="inferred from homology"/>
<evidence type="ECO:0000259" key="11">
    <source>
        <dbReference type="SMART" id="SM00385"/>
    </source>
</evidence>
<dbReference type="InterPro" id="IPR039361">
    <property type="entry name" value="Cyclin"/>
</dbReference>
<dbReference type="SUPFAM" id="SSF47954">
    <property type="entry name" value="Cyclin-like"/>
    <property type="match status" value="2"/>
</dbReference>
<dbReference type="AlphaFoldDB" id="A0A445KTJ0"/>
<reference evidence="13 14" key="1">
    <citation type="submission" date="2018-09" db="EMBL/GenBank/DDBJ databases">
        <title>A high-quality reference genome of wild soybean provides a powerful tool to mine soybean genomes.</title>
        <authorList>
            <person name="Xie M."/>
            <person name="Chung C.Y.L."/>
            <person name="Li M.-W."/>
            <person name="Wong F.-L."/>
            <person name="Chan T.-F."/>
            <person name="Lam H.-M."/>
        </authorList>
    </citation>
    <scope>NUCLEOTIDE SEQUENCE [LARGE SCALE GENOMIC DNA]</scope>
    <source>
        <strain evidence="14">cv. W05</strain>
        <tissue evidence="13">Hypocotyl of etiolated seedlings</tissue>
    </source>
</reference>
<dbReference type="Pfam" id="PF02984">
    <property type="entry name" value="Cyclin_C"/>
    <property type="match status" value="1"/>
</dbReference>
<keyword evidence="7" id="KW-0131">Cell cycle</keyword>
<keyword evidence="5" id="KW-0498">Mitosis</keyword>
<dbReference type="Proteomes" id="UP000289340">
    <property type="component" value="Chromosome 4"/>
</dbReference>
<dbReference type="CDD" id="cd20511">
    <property type="entry name" value="CYCLIN_AtCycB-like_rpt2"/>
    <property type="match status" value="1"/>
</dbReference>